<keyword evidence="2" id="KW-0732">Signal</keyword>
<reference evidence="3 4" key="1">
    <citation type="submission" date="2010-11" db="EMBL/GenBank/DDBJ databases">
        <authorList>
            <person name="Muzny D."/>
            <person name="Qin X."/>
            <person name="Deng J."/>
            <person name="Jiang H."/>
            <person name="Liu Y."/>
            <person name="Qu J."/>
            <person name="Song X.-Z."/>
            <person name="Zhang L."/>
            <person name="Thornton R."/>
            <person name="Coyle M."/>
            <person name="Francisco L."/>
            <person name="Jackson L."/>
            <person name="Javaid M."/>
            <person name="Korchina V."/>
            <person name="Kovar C."/>
            <person name="Mata R."/>
            <person name="Mathew T."/>
            <person name="Ngo R."/>
            <person name="Nguyen L."/>
            <person name="Nguyen N."/>
            <person name="Okwuonu G."/>
            <person name="Ongeri F."/>
            <person name="Pham C."/>
            <person name="Simmons D."/>
            <person name="Wilczek-Boney K."/>
            <person name="Hale W."/>
            <person name="Jakkamsetti A."/>
            <person name="Pham P."/>
            <person name="Ruth R."/>
            <person name="San Lucas F."/>
            <person name="Warren J."/>
            <person name="Zhang J."/>
            <person name="Zhao Z."/>
            <person name="Zhou C."/>
            <person name="Zhu D."/>
            <person name="Lee S."/>
            <person name="Bess C."/>
            <person name="Blankenburg K."/>
            <person name="Forbes L."/>
            <person name="Fu Q."/>
            <person name="Gubbala S."/>
            <person name="Hirani K."/>
            <person name="Jayaseelan J.C."/>
            <person name="Lara F."/>
            <person name="Munidasa M."/>
            <person name="Palculict T."/>
            <person name="Patil S."/>
            <person name="Pu L.-L."/>
            <person name="Saada N."/>
            <person name="Tang L."/>
            <person name="Weissenberger G."/>
            <person name="Zhu Y."/>
            <person name="Hemphill L."/>
            <person name="Shang Y."/>
            <person name="Youmans B."/>
            <person name="Ayvaz T."/>
            <person name="Ross M."/>
            <person name="Santibanez J."/>
            <person name="Aqrawi P."/>
            <person name="Gross S."/>
            <person name="Joshi V."/>
            <person name="Fowler G."/>
            <person name="Nazareth L."/>
            <person name="Reid J."/>
            <person name="Worley K."/>
            <person name="Petrosino J."/>
            <person name="Highlander S."/>
            <person name="Gibbs R."/>
        </authorList>
    </citation>
    <scope>NUCLEOTIDE SEQUENCE [LARGE SCALE GENOMIC DNA]</scope>
    <source>
        <strain evidence="3 4">ATCC 49296</strain>
    </source>
</reference>
<dbReference type="Gene3D" id="3.30.1830.10">
    <property type="entry name" value="YehR-like"/>
    <property type="match status" value="1"/>
</dbReference>
<dbReference type="InterPro" id="IPR036699">
    <property type="entry name" value="YehR-like_sf"/>
</dbReference>
<evidence type="ECO:0000313" key="3">
    <source>
        <dbReference type="EMBL" id="EFU62890.1"/>
    </source>
</evidence>
<dbReference type="EMBL" id="AEPO01000012">
    <property type="protein sequence ID" value="EFU62890.1"/>
    <property type="molecule type" value="Genomic_DNA"/>
</dbReference>
<proteinExistence type="predicted"/>
<organism evidence="3 4">
    <name type="scientific">Streptococcus oralis ATCC 49296</name>
    <dbReference type="NCBI Taxonomy" id="888049"/>
    <lineage>
        <taxon>Bacteria</taxon>
        <taxon>Bacillati</taxon>
        <taxon>Bacillota</taxon>
        <taxon>Bacilli</taxon>
        <taxon>Lactobacillales</taxon>
        <taxon>Streptococcaceae</taxon>
        <taxon>Streptococcus</taxon>
    </lineage>
</organism>
<dbReference type="HOGENOM" id="CLU_1433740_0_0_9"/>
<gene>
    <name evidence="3" type="ORF">HMPREF8578_1030</name>
</gene>
<evidence type="ECO:0008006" key="5">
    <source>
        <dbReference type="Google" id="ProtNLM"/>
    </source>
</evidence>
<dbReference type="AlphaFoldDB" id="E6KLT0"/>
<evidence type="ECO:0000313" key="4">
    <source>
        <dbReference type="Proteomes" id="UP000004500"/>
    </source>
</evidence>
<feature type="region of interest" description="Disordered" evidence="1">
    <location>
        <begin position="29"/>
        <end position="65"/>
    </location>
</feature>
<feature type="compositionally biased region" description="Low complexity" evidence="1">
    <location>
        <begin position="43"/>
        <end position="56"/>
    </location>
</feature>
<dbReference type="PROSITE" id="PS51257">
    <property type="entry name" value="PROKAR_LIPOPROTEIN"/>
    <property type="match status" value="1"/>
</dbReference>
<evidence type="ECO:0000256" key="2">
    <source>
        <dbReference type="SAM" id="SignalP"/>
    </source>
</evidence>
<dbReference type="eggNOG" id="COG4808">
    <property type="taxonomic scope" value="Bacteria"/>
</dbReference>
<dbReference type="SUPFAM" id="SSF160704">
    <property type="entry name" value="YehR-like"/>
    <property type="match status" value="1"/>
</dbReference>
<feature type="signal peptide" evidence="2">
    <location>
        <begin position="1"/>
        <end position="30"/>
    </location>
</feature>
<dbReference type="Pfam" id="PF06998">
    <property type="entry name" value="DUF1307"/>
    <property type="match status" value="1"/>
</dbReference>
<sequence length="188" mass="20908">MKGNSMKTYVKTSLALVTSLVLLLGCSKQASTPASSSTKEDTTTQSSETKQSSQQSSEKKDETKNYIFVHNSNPGRTSTLTYTVKGDDVVKQEVYNVFDPEILDKSAEEIKELIVKTYKKEEGLKGITQNIEFKDGKVIHSMEVDMTVVNLEEMKKAMPNEVSGSGSRVSFLKTRKMLKEAGYIEQTN</sequence>
<protein>
    <recommendedName>
        <fullName evidence="5">DUF1307 domain-containing protein</fullName>
    </recommendedName>
</protein>
<dbReference type="Proteomes" id="UP000004500">
    <property type="component" value="Unassembled WGS sequence"/>
</dbReference>
<accession>E6KLT0</accession>
<name>E6KLT0_STROR</name>
<evidence type="ECO:0000256" key="1">
    <source>
        <dbReference type="SAM" id="MobiDB-lite"/>
    </source>
</evidence>
<dbReference type="InterPro" id="IPR009736">
    <property type="entry name" value="DUF1307"/>
</dbReference>
<comment type="caution">
    <text evidence="3">The sequence shown here is derived from an EMBL/GenBank/DDBJ whole genome shotgun (WGS) entry which is preliminary data.</text>
</comment>
<feature type="chain" id="PRO_5003205474" description="DUF1307 domain-containing protein" evidence="2">
    <location>
        <begin position="31"/>
        <end position="188"/>
    </location>
</feature>